<dbReference type="Proteomes" id="UP000824782">
    <property type="component" value="Unassembled WGS sequence"/>
</dbReference>
<dbReference type="InterPro" id="IPR000432">
    <property type="entry name" value="DNA_mismatch_repair_MutS_C"/>
</dbReference>
<organism evidence="5 6">
    <name type="scientific">Engystomops pustulosus</name>
    <name type="common">Tungara frog</name>
    <name type="synonym">Physalaemus pustulosus</name>
    <dbReference type="NCBI Taxonomy" id="76066"/>
    <lineage>
        <taxon>Eukaryota</taxon>
        <taxon>Metazoa</taxon>
        <taxon>Chordata</taxon>
        <taxon>Craniata</taxon>
        <taxon>Vertebrata</taxon>
        <taxon>Euteleostomi</taxon>
        <taxon>Amphibia</taxon>
        <taxon>Batrachia</taxon>
        <taxon>Anura</taxon>
        <taxon>Neobatrachia</taxon>
        <taxon>Hyloidea</taxon>
        <taxon>Leptodactylidae</taxon>
        <taxon>Leiuperinae</taxon>
        <taxon>Engystomops</taxon>
    </lineage>
</organism>
<keyword evidence="2" id="KW-0067">ATP-binding</keyword>
<dbReference type="EMBL" id="WNYA01000003">
    <property type="protein sequence ID" value="KAG8584183.1"/>
    <property type="molecule type" value="Genomic_DNA"/>
</dbReference>
<dbReference type="SUPFAM" id="SSF52540">
    <property type="entry name" value="P-loop containing nucleoside triphosphate hydrolases"/>
    <property type="match status" value="1"/>
</dbReference>
<dbReference type="GO" id="GO:0006298">
    <property type="term" value="P:mismatch repair"/>
    <property type="evidence" value="ECO:0007669"/>
    <property type="project" value="InterPro"/>
</dbReference>
<dbReference type="PANTHER" id="PTHR11361">
    <property type="entry name" value="DNA MISMATCH REPAIR PROTEIN MUTS FAMILY MEMBER"/>
    <property type="match status" value="1"/>
</dbReference>
<keyword evidence="3" id="KW-0238">DNA-binding</keyword>
<dbReference type="GO" id="GO:0005524">
    <property type="term" value="F:ATP binding"/>
    <property type="evidence" value="ECO:0007669"/>
    <property type="project" value="UniProtKB-KW"/>
</dbReference>
<keyword evidence="6" id="KW-1185">Reference proteome</keyword>
<dbReference type="InterPro" id="IPR045076">
    <property type="entry name" value="MutS"/>
</dbReference>
<evidence type="ECO:0000313" key="6">
    <source>
        <dbReference type="Proteomes" id="UP000824782"/>
    </source>
</evidence>
<evidence type="ECO:0000313" key="5">
    <source>
        <dbReference type="EMBL" id="KAG8584183.1"/>
    </source>
</evidence>
<dbReference type="Pfam" id="PF00488">
    <property type="entry name" value="MutS_V"/>
    <property type="match status" value="1"/>
</dbReference>
<proteinExistence type="predicted"/>
<dbReference type="Gene3D" id="3.40.50.300">
    <property type="entry name" value="P-loop containing nucleotide triphosphate hydrolases"/>
    <property type="match status" value="1"/>
</dbReference>
<dbReference type="GO" id="GO:0006312">
    <property type="term" value="P:mitotic recombination"/>
    <property type="evidence" value="ECO:0007669"/>
    <property type="project" value="TreeGrafter"/>
</dbReference>
<evidence type="ECO:0000256" key="2">
    <source>
        <dbReference type="ARBA" id="ARBA00022840"/>
    </source>
</evidence>
<evidence type="ECO:0000259" key="4">
    <source>
        <dbReference type="Pfam" id="PF00488"/>
    </source>
</evidence>
<dbReference type="InterPro" id="IPR027417">
    <property type="entry name" value="P-loop_NTPase"/>
</dbReference>
<sequence length="135" mass="14986">MQTLNDVIAQLDAVVSFAHVSNAAPVPYVRPVILEKGQGRIVLKSARHPCIEMQDDVAFIPNDITFEKGKQMFHIITGHTWWEIHVYSQTGVIVLMAQIGCLYHCDSAEVSIVDCILARVSGDATERVSTFMARC</sequence>
<dbReference type="GO" id="GO:0140664">
    <property type="term" value="F:ATP-dependent DNA damage sensor activity"/>
    <property type="evidence" value="ECO:0007669"/>
    <property type="project" value="InterPro"/>
</dbReference>
<dbReference type="GO" id="GO:0032301">
    <property type="term" value="C:MutSalpha complex"/>
    <property type="evidence" value="ECO:0007669"/>
    <property type="project" value="TreeGrafter"/>
</dbReference>
<gene>
    <name evidence="5" type="ORF">GDO81_008718</name>
</gene>
<protein>
    <recommendedName>
        <fullName evidence="4">DNA mismatch repair proteins mutS family domain-containing protein</fullName>
    </recommendedName>
</protein>
<reference evidence="5" key="1">
    <citation type="thesis" date="2020" institute="ProQuest LLC" country="789 East Eisenhower Parkway, Ann Arbor, MI, USA">
        <title>Comparative Genomics and Chromosome Evolution.</title>
        <authorList>
            <person name="Mudd A.B."/>
        </authorList>
    </citation>
    <scope>NUCLEOTIDE SEQUENCE</scope>
    <source>
        <strain evidence="5">237g6f4</strain>
        <tissue evidence="5">Blood</tissue>
    </source>
</reference>
<evidence type="ECO:0000256" key="3">
    <source>
        <dbReference type="ARBA" id="ARBA00023125"/>
    </source>
</evidence>
<name>A0AAV7CIR9_ENGPU</name>
<dbReference type="GO" id="GO:0030983">
    <property type="term" value="F:mismatched DNA binding"/>
    <property type="evidence" value="ECO:0007669"/>
    <property type="project" value="InterPro"/>
</dbReference>
<comment type="caution">
    <text evidence="5">The sequence shown here is derived from an EMBL/GenBank/DDBJ whole genome shotgun (WGS) entry which is preliminary data.</text>
</comment>
<feature type="domain" description="DNA mismatch repair proteins mutS family" evidence="4">
    <location>
        <begin position="88"/>
        <end position="133"/>
    </location>
</feature>
<keyword evidence="1" id="KW-0547">Nucleotide-binding</keyword>
<evidence type="ECO:0000256" key="1">
    <source>
        <dbReference type="ARBA" id="ARBA00022741"/>
    </source>
</evidence>
<dbReference type="AlphaFoldDB" id="A0AAV7CIR9"/>
<accession>A0AAV7CIR9</accession>
<dbReference type="PANTHER" id="PTHR11361:SF35">
    <property type="entry name" value="DNA MISMATCH REPAIR PROTEIN MSH2"/>
    <property type="match status" value="1"/>
</dbReference>
<dbReference type="GO" id="GO:0002204">
    <property type="term" value="P:somatic recombination of immunoglobulin genes involved in immune response"/>
    <property type="evidence" value="ECO:0007669"/>
    <property type="project" value="TreeGrafter"/>
</dbReference>